<dbReference type="InterPro" id="IPR026444">
    <property type="entry name" value="Secre_tail"/>
</dbReference>
<accession>A0A848J0B6</accession>
<proteinExistence type="predicted"/>
<sequence>MINFLTKKVVIASLLTFILIFNSNAQQVNAFAEVTAISGTTLSLTNVDETFDTFEVGEKILIMQMQDDIIGETSNTATFGDMNNIRSAGLLEMVDIISVNESGGSPVSIEVDMISNNFNICNNCAVQVVSFPDLGTNYSTTADVTSKAWDGSTGGVVALRVSGVLTLNHDINLDGKGFRGGATDDNFSASACDETMYYTSSTSEYASKGEGIYKVTDASYLNGRGKILNGGGGGNTHNGGGGGGGNLNSGGDGGAGWSCNGTNGGGIGGLGLETYISSSRMFMGGGGGAGEGNNYVNTDGGNGGGIIIVQAQTLKTVGNDYMNISANGETAADAGNDGAGGGGAAGSILMDVLTYNILGASGVNIRANGGNGGNVNNSSAHGGGGGGSQGVIMFSAAHPAEVVSETIVGLAGCDNTSCSSTGLNAGGADLDGIFVGAGSPLPVELIYFEAIPLQSEQAVKLKWGTAVEIDNEKFIIERSADGINWTSIQTIQGNGNSNSIIHYSTIDDDPIIGKSYYRLRQVDYNGDMEYSEIVAVEFYTNHSFLVYPNPTTDNLYIKFDSRTEIGRISMVTTSGALIEPNTNYTPGVITINTHSIARGMYSLIIETNKETITRKIVVR</sequence>
<dbReference type="EMBL" id="JABBNU010000006">
    <property type="protein sequence ID" value="NMM48965.1"/>
    <property type="molecule type" value="Genomic_DNA"/>
</dbReference>
<protein>
    <submittedName>
        <fullName evidence="3">T9SS type A sorting domain-containing protein</fullName>
    </submittedName>
</protein>
<feature type="chain" id="PRO_5032742070" evidence="1">
    <location>
        <begin position="26"/>
        <end position="619"/>
    </location>
</feature>
<keyword evidence="4" id="KW-1185">Reference proteome</keyword>
<feature type="domain" description="Secretion system C-terminal sorting" evidence="2">
    <location>
        <begin position="546"/>
        <end position="618"/>
    </location>
</feature>
<evidence type="ECO:0000313" key="3">
    <source>
        <dbReference type="EMBL" id="NMM48965.1"/>
    </source>
</evidence>
<dbReference type="Gene3D" id="2.60.40.10">
    <property type="entry name" value="Immunoglobulins"/>
    <property type="match status" value="1"/>
</dbReference>
<dbReference type="InterPro" id="IPR013783">
    <property type="entry name" value="Ig-like_fold"/>
</dbReference>
<comment type="caution">
    <text evidence="3">The sequence shown here is derived from an EMBL/GenBank/DDBJ whole genome shotgun (WGS) entry which is preliminary data.</text>
</comment>
<dbReference type="AlphaFoldDB" id="A0A848J0B6"/>
<name>A0A848J0B6_9BACT</name>
<reference evidence="3 4" key="1">
    <citation type="submission" date="2020-04" db="EMBL/GenBank/DDBJ databases">
        <title>Flammeovirgaceae bacterium KN852 isolated from deep sea.</title>
        <authorList>
            <person name="Zhang D.-C."/>
        </authorList>
    </citation>
    <scope>NUCLEOTIDE SEQUENCE [LARGE SCALE GENOMIC DNA]</scope>
    <source>
        <strain evidence="3 4">KN852</strain>
    </source>
</reference>
<dbReference type="NCBIfam" id="TIGR04183">
    <property type="entry name" value="Por_Secre_tail"/>
    <property type="match status" value="1"/>
</dbReference>
<dbReference type="RefSeq" id="WP_169681431.1">
    <property type="nucleotide sequence ID" value="NZ_JABBNU010000006.1"/>
</dbReference>
<keyword evidence="1" id="KW-0732">Signal</keyword>
<feature type="signal peptide" evidence="1">
    <location>
        <begin position="1"/>
        <end position="25"/>
    </location>
</feature>
<evidence type="ECO:0000259" key="2">
    <source>
        <dbReference type="Pfam" id="PF18962"/>
    </source>
</evidence>
<evidence type="ECO:0000256" key="1">
    <source>
        <dbReference type="SAM" id="SignalP"/>
    </source>
</evidence>
<organism evidence="3 4">
    <name type="scientific">Marinigracilibium pacificum</name>
    <dbReference type="NCBI Taxonomy" id="2729599"/>
    <lineage>
        <taxon>Bacteria</taxon>
        <taxon>Pseudomonadati</taxon>
        <taxon>Bacteroidota</taxon>
        <taxon>Cytophagia</taxon>
        <taxon>Cytophagales</taxon>
        <taxon>Flammeovirgaceae</taxon>
        <taxon>Marinigracilibium</taxon>
    </lineage>
</organism>
<evidence type="ECO:0000313" key="4">
    <source>
        <dbReference type="Proteomes" id="UP000559010"/>
    </source>
</evidence>
<dbReference type="Proteomes" id="UP000559010">
    <property type="component" value="Unassembled WGS sequence"/>
</dbReference>
<gene>
    <name evidence="3" type="ORF">HH304_11185</name>
</gene>
<dbReference type="Pfam" id="PF18962">
    <property type="entry name" value="Por_Secre_tail"/>
    <property type="match status" value="1"/>
</dbReference>